<dbReference type="GO" id="GO:0051083">
    <property type="term" value="P:'de novo' cotranslational protein folding"/>
    <property type="evidence" value="ECO:0007669"/>
    <property type="project" value="TreeGrafter"/>
</dbReference>
<dbReference type="Gene3D" id="3.30.70.1050">
    <property type="entry name" value="Trigger factor ribosome-binding domain"/>
    <property type="match status" value="1"/>
</dbReference>
<name>A0A0G1P7E4_9BACT</name>
<evidence type="ECO:0000256" key="6">
    <source>
        <dbReference type="ARBA" id="ARBA00023110"/>
    </source>
</evidence>
<dbReference type="GO" id="GO:0015031">
    <property type="term" value="P:protein transport"/>
    <property type="evidence" value="ECO:0007669"/>
    <property type="project" value="InterPro"/>
</dbReference>
<feature type="domain" description="Trigger factor ribosome-binding bacterial" evidence="11">
    <location>
        <begin position="11"/>
        <end position="158"/>
    </location>
</feature>
<dbReference type="GO" id="GO:0043022">
    <property type="term" value="F:ribosome binding"/>
    <property type="evidence" value="ECO:0007669"/>
    <property type="project" value="TreeGrafter"/>
</dbReference>
<evidence type="ECO:0000256" key="4">
    <source>
        <dbReference type="ARBA" id="ARBA00013194"/>
    </source>
</evidence>
<evidence type="ECO:0000259" key="12">
    <source>
        <dbReference type="Pfam" id="PF05698"/>
    </source>
</evidence>
<dbReference type="Pfam" id="PF05698">
    <property type="entry name" value="Trigger_C"/>
    <property type="match status" value="1"/>
</dbReference>
<evidence type="ECO:0000256" key="10">
    <source>
        <dbReference type="SAM" id="MobiDB-lite"/>
    </source>
</evidence>
<evidence type="ECO:0000259" key="11">
    <source>
        <dbReference type="Pfam" id="PF05697"/>
    </source>
</evidence>
<keyword evidence="8" id="KW-0413">Isomerase</keyword>
<proteinExistence type="inferred from homology"/>
<dbReference type="InterPro" id="IPR037041">
    <property type="entry name" value="Trigger_fac_C_sf"/>
</dbReference>
<keyword evidence="7" id="KW-0143">Chaperone</keyword>
<dbReference type="EC" id="5.2.1.8" evidence="4"/>
<feature type="region of interest" description="Disordered" evidence="10">
    <location>
        <begin position="162"/>
        <end position="183"/>
    </location>
</feature>
<dbReference type="SUPFAM" id="SSF109998">
    <property type="entry name" value="Triger factor/SurA peptide-binding domain-like"/>
    <property type="match status" value="1"/>
</dbReference>
<comment type="caution">
    <text evidence="13">The sequence shown here is derived from an EMBL/GenBank/DDBJ whole genome shotgun (WGS) entry which is preliminary data.</text>
</comment>
<comment type="catalytic activity">
    <reaction evidence="1">
        <text>[protein]-peptidylproline (omega=180) = [protein]-peptidylproline (omega=0)</text>
        <dbReference type="Rhea" id="RHEA:16237"/>
        <dbReference type="Rhea" id="RHEA-COMP:10747"/>
        <dbReference type="Rhea" id="RHEA-COMP:10748"/>
        <dbReference type="ChEBI" id="CHEBI:83833"/>
        <dbReference type="ChEBI" id="CHEBI:83834"/>
        <dbReference type="EC" id="5.2.1.8"/>
    </reaction>
</comment>
<comment type="subcellular location">
    <subcellularLocation>
        <location evidence="2">Cytoplasm</location>
    </subcellularLocation>
</comment>
<feature type="domain" description="Trigger factor C-terminal" evidence="12">
    <location>
        <begin position="205"/>
        <end position="363"/>
    </location>
</feature>
<dbReference type="AlphaFoldDB" id="A0A0G1P7E4"/>
<evidence type="ECO:0000313" key="14">
    <source>
        <dbReference type="Proteomes" id="UP000033966"/>
    </source>
</evidence>
<dbReference type="EMBL" id="LCKF01000003">
    <property type="protein sequence ID" value="KKT92299.1"/>
    <property type="molecule type" value="Genomic_DNA"/>
</dbReference>
<comment type="similarity">
    <text evidence="3">Belongs to the FKBP-type PPIase family. Tig subfamily.</text>
</comment>
<evidence type="ECO:0000256" key="5">
    <source>
        <dbReference type="ARBA" id="ARBA00016902"/>
    </source>
</evidence>
<dbReference type="InterPro" id="IPR005215">
    <property type="entry name" value="Trig_fac"/>
</dbReference>
<dbReference type="GO" id="GO:0044183">
    <property type="term" value="F:protein folding chaperone"/>
    <property type="evidence" value="ECO:0007669"/>
    <property type="project" value="TreeGrafter"/>
</dbReference>
<accession>A0A0G1P7E4</accession>
<keyword evidence="6" id="KW-0697">Rotamase</keyword>
<reference evidence="13 14" key="1">
    <citation type="journal article" date="2015" name="Nature">
        <title>rRNA introns, odd ribosomes, and small enigmatic genomes across a large radiation of phyla.</title>
        <authorList>
            <person name="Brown C.T."/>
            <person name="Hug L.A."/>
            <person name="Thomas B.C."/>
            <person name="Sharon I."/>
            <person name="Castelle C.J."/>
            <person name="Singh A."/>
            <person name="Wilkins M.J."/>
            <person name="Williams K.H."/>
            <person name="Banfield J.F."/>
        </authorList>
    </citation>
    <scope>NUCLEOTIDE SEQUENCE [LARGE SCALE GENOMIC DNA]</scope>
</reference>
<dbReference type="PATRIC" id="fig|1618662.3.peg.100"/>
<dbReference type="PANTHER" id="PTHR30560">
    <property type="entry name" value="TRIGGER FACTOR CHAPERONE AND PEPTIDYL-PROLYL CIS/TRANS ISOMERASE"/>
    <property type="match status" value="1"/>
</dbReference>
<protein>
    <recommendedName>
        <fullName evidence="5">Trigger factor</fullName>
        <ecNumber evidence="4">5.2.1.8</ecNumber>
    </recommendedName>
    <alternativeName>
        <fullName evidence="9">PPIase</fullName>
    </alternativeName>
</protein>
<dbReference type="InterPro" id="IPR027304">
    <property type="entry name" value="Trigger_fact/SurA_dom_sf"/>
</dbReference>
<dbReference type="InterPro" id="IPR008881">
    <property type="entry name" value="Trigger_fac_ribosome-bd_bac"/>
</dbReference>
<dbReference type="InterPro" id="IPR036611">
    <property type="entry name" value="Trigger_fac_ribosome-bd_sf"/>
</dbReference>
<dbReference type="Proteomes" id="UP000033966">
    <property type="component" value="Unassembled WGS sequence"/>
</dbReference>
<gene>
    <name evidence="13" type="ORF">UW92_C0003G0016</name>
</gene>
<organism evidence="13 14">
    <name type="scientific">Candidatus Jorgensenbacteria bacterium GW2011_GWA2_45_13</name>
    <dbReference type="NCBI Taxonomy" id="1618662"/>
    <lineage>
        <taxon>Bacteria</taxon>
        <taxon>Candidatus Joergenseniibacteriota</taxon>
    </lineage>
</organism>
<dbReference type="Pfam" id="PF05697">
    <property type="entry name" value="Trigger_N"/>
    <property type="match status" value="1"/>
</dbReference>
<feature type="compositionally biased region" description="Basic and acidic residues" evidence="10">
    <location>
        <begin position="173"/>
        <end position="183"/>
    </location>
</feature>
<evidence type="ECO:0000256" key="1">
    <source>
        <dbReference type="ARBA" id="ARBA00000971"/>
    </source>
</evidence>
<dbReference type="GO" id="GO:0003755">
    <property type="term" value="F:peptidyl-prolyl cis-trans isomerase activity"/>
    <property type="evidence" value="ECO:0007669"/>
    <property type="project" value="UniProtKB-KW"/>
</dbReference>
<dbReference type="Gene3D" id="1.10.3120.10">
    <property type="entry name" value="Trigger factor, C-terminal domain"/>
    <property type="match status" value="1"/>
</dbReference>
<dbReference type="InterPro" id="IPR008880">
    <property type="entry name" value="Trigger_fac_C"/>
</dbReference>
<dbReference type="PANTHER" id="PTHR30560:SF3">
    <property type="entry name" value="TRIGGER FACTOR-LIKE PROTEIN TIG, CHLOROPLASTIC"/>
    <property type="match status" value="1"/>
</dbReference>
<dbReference type="GO" id="GO:0043335">
    <property type="term" value="P:protein unfolding"/>
    <property type="evidence" value="ECO:0007669"/>
    <property type="project" value="TreeGrafter"/>
</dbReference>
<evidence type="ECO:0000256" key="8">
    <source>
        <dbReference type="ARBA" id="ARBA00023235"/>
    </source>
</evidence>
<dbReference type="SUPFAM" id="SSF102735">
    <property type="entry name" value="Trigger factor ribosome-binding domain"/>
    <property type="match status" value="1"/>
</dbReference>
<evidence type="ECO:0000256" key="7">
    <source>
        <dbReference type="ARBA" id="ARBA00023186"/>
    </source>
</evidence>
<evidence type="ECO:0000256" key="9">
    <source>
        <dbReference type="ARBA" id="ARBA00029986"/>
    </source>
</evidence>
<evidence type="ECO:0000313" key="13">
    <source>
        <dbReference type="EMBL" id="KKT92299.1"/>
    </source>
</evidence>
<dbReference type="GO" id="GO:0005737">
    <property type="term" value="C:cytoplasm"/>
    <property type="evidence" value="ECO:0007669"/>
    <property type="project" value="UniProtKB-SubCell"/>
</dbReference>
<evidence type="ECO:0000256" key="2">
    <source>
        <dbReference type="ARBA" id="ARBA00004496"/>
    </source>
</evidence>
<sequence>MTEETKKPYQNVTVKKGKDSTVEIKGEVTVETLEAHRKKVFEEVRKDFAMPGFRKGHVPDEKVMEHVDEKHLLEEVADSALNHVYPLIIEEHEIQPITPPNITVTKLAFGSPLAFTARVGILPEIKLPDYKKIAKGIAKEKNIEEVSEKDVDAVIQQIREMRASHAAPAETTEDIKESEPAEKKISELPEFNDEFVKMLGDFQNVADFREKLRENLKKEKEHKAARIHREILTKTLEEKIFFTIPEPLIEREVATILERLEEQLKTNELSKEDYFKKVGKTEEDFLKEQRDYIARQFKTKFILREIGKQENLHPNEKEIAVEARELAARYPDIDPVRLYQYAEEMLSNEKVLQFLEENGREEK</sequence>
<evidence type="ECO:0000256" key="3">
    <source>
        <dbReference type="ARBA" id="ARBA00005464"/>
    </source>
</evidence>